<proteinExistence type="predicted"/>
<evidence type="ECO:0000313" key="1">
    <source>
        <dbReference type="EMBL" id="MBB5366103.1"/>
    </source>
</evidence>
<reference evidence="1 2" key="1">
    <citation type="submission" date="2020-08" db="EMBL/GenBank/DDBJ databases">
        <title>Genomic Encyclopedia of Type Strains, Phase IV (KMG-IV): sequencing the most valuable type-strain genomes for metagenomic binning, comparative biology and taxonomic classification.</title>
        <authorList>
            <person name="Goeker M."/>
        </authorList>
    </citation>
    <scope>NUCLEOTIDE SEQUENCE [LARGE SCALE GENOMIC DNA]</scope>
    <source>
        <strain evidence="1 2">DSM 27939</strain>
    </source>
</reference>
<dbReference type="EMBL" id="JACHFL010000027">
    <property type="protein sequence ID" value="MBB5366103.1"/>
    <property type="molecule type" value="Genomic_DNA"/>
</dbReference>
<organism evidence="1 2">
    <name type="scientific">Deinococcus humi</name>
    <dbReference type="NCBI Taxonomy" id="662880"/>
    <lineage>
        <taxon>Bacteria</taxon>
        <taxon>Thermotogati</taxon>
        <taxon>Deinococcota</taxon>
        <taxon>Deinococci</taxon>
        <taxon>Deinococcales</taxon>
        <taxon>Deinococcaceae</taxon>
        <taxon>Deinococcus</taxon>
    </lineage>
</organism>
<protein>
    <submittedName>
        <fullName evidence="1">Transposase-like protein</fullName>
    </submittedName>
</protein>
<dbReference type="RefSeq" id="WP_184137981.1">
    <property type="nucleotide sequence ID" value="NZ_JACHFL010000027.1"/>
</dbReference>
<comment type="caution">
    <text evidence="1">The sequence shown here is derived from an EMBL/GenBank/DDBJ whole genome shotgun (WGS) entry which is preliminary data.</text>
</comment>
<name>A0A7W8NIR2_9DEIO</name>
<accession>A0A7W8NIR2</accession>
<dbReference type="AlphaFoldDB" id="A0A7W8NIR2"/>
<dbReference type="Proteomes" id="UP000552709">
    <property type="component" value="Unassembled WGS sequence"/>
</dbReference>
<gene>
    <name evidence="1" type="ORF">HNQ08_005229</name>
</gene>
<sequence>MNGLVWPQCGAVRTVKNGYAPTGKQRTIRRVCGHQFTLQSVWHRVSVETIALVNRLLMAQIFHRGICRVIRISRSWFRLHLEGLSRRVPHDFRDPLPQ</sequence>
<keyword evidence="2" id="KW-1185">Reference proteome</keyword>
<evidence type="ECO:0000313" key="2">
    <source>
        <dbReference type="Proteomes" id="UP000552709"/>
    </source>
</evidence>